<dbReference type="InterPro" id="IPR029058">
    <property type="entry name" value="AB_hydrolase_fold"/>
</dbReference>
<dbReference type="SUPFAM" id="SSF47336">
    <property type="entry name" value="ACP-like"/>
    <property type="match status" value="1"/>
</dbReference>
<comment type="caution">
    <text evidence="6">The sequence shown here is derived from an EMBL/GenBank/DDBJ whole genome shotgun (WGS) entry which is preliminary data.</text>
</comment>
<dbReference type="PROSITE" id="PS50075">
    <property type="entry name" value="CARRIER"/>
    <property type="match status" value="1"/>
</dbReference>
<dbReference type="GO" id="GO:0043041">
    <property type="term" value="P:amino acid activation for nonribosomal peptide biosynthetic process"/>
    <property type="evidence" value="ECO:0007669"/>
    <property type="project" value="TreeGrafter"/>
</dbReference>
<dbReference type="Pfam" id="PF13193">
    <property type="entry name" value="AMP-binding_C"/>
    <property type="match status" value="1"/>
</dbReference>
<dbReference type="Gene3D" id="3.40.50.980">
    <property type="match status" value="2"/>
</dbReference>
<keyword evidence="3" id="KW-0597">Phosphoprotein</keyword>
<dbReference type="GO" id="GO:0017000">
    <property type="term" value="P:antibiotic biosynthetic process"/>
    <property type="evidence" value="ECO:0007669"/>
    <property type="project" value="UniProtKB-ARBA"/>
</dbReference>
<protein>
    <submittedName>
        <fullName evidence="6">Amino acid adenylation domain-containing protein</fullName>
    </submittedName>
</protein>
<evidence type="ECO:0000256" key="4">
    <source>
        <dbReference type="SAM" id="MobiDB-lite"/>
    </source>
</evidence>
<dbReference type="InterPro" id="IPR000873">
    <property type="entry name" value="AMP-dep_synth/lig_dom"/>
</dbReference>
<proteinExistence type="predicted"/>
<dbReference type="Gene3D" id="3.40.50.1820">
    <property type="entry name" value="alpha/beta hydrolase"/>
    <property type="match status" value="1"/>
</dbReference>
<dbReference type="GO" id="GO:0031177">
    <property type="term" value="F:phosphopantetheine binding"/>
    <property type="evidence" value="ECO:0007669"/>
    <property type="project" value="InterPro"/>
</dbReference>
<dbReference type="SMART" id="SM00823">
    <property type="entry name" value="PKS_PP"/>
    <property type="match status" value="1"/>
</dbReference>
<sequence>MSTFTTPARTPEDPLDLPGARPCAGDASCSLHRSVRTLPLPPAGPDDGALLPAALALVLRRYTGRAEVTVGRLLAGAAGAEPYVIGIDPGLTLGEFVRQTARTAAPGRAVTRRGDEVEPQTVVVAEDIEDAAALFRETTAHGAVPFDLAVSARREGGTVRLDALVHADAADPLLAETVLRHVVAVLNAVIARPSQLVADTSLLTAEEQAFLDTCNATAVPYPRDRSIPALFAEQVAAAPGRPAVVGADGTVLDYAELDRRSARLAARLRRHGVGPGSSVALCAERTPGMVVATLAILRAGACYVPVEPGYPADRVRFVVADSAAGLMLAADAGRSAAAAAGVPVLSWETAADSAADSTEDAVETPGDAEARAYVMYTSGTTGRPKGVPISHRNVVRLVRGSNFAQFGSDTRILQTGALAFDAATFEIWGSLLNGGTLHLTDDATILDAAALGRAVAARSITTMWLTAPLFNQLVEQDALLFRPLRELLVGGDALSVPHIGRVLAACPGLRVVNGYGPTENTTFSTTHHVTLPLDDRIPIGLPIANSTAHVVDIDGGAQALGIPGELLVGGDGLTSGYLGRPELDARAFVQASFGGGERLYRTGDLVRRLPDGTLEFLGRVDDQVKIRGFRVEPGEVAQQVLREPGVQEAVVVAHQRAEGGEKYLCAYVTSGEDLDTRELREALARRLPAHLVPAHIVLLDALPLNRNGKVDRSALPEPTHPGHSDTSRTRARDETEAVLVGLWQQALGLDSVGVHDDFFDLGASSLTAAILGSGIQRAFGIEFSAALLLSHPTIEEVARLVRVACDSPADRAPRELPRAPEQPDYPVPPQQKRLYVEQLKDATATSYHIPLVAYLPRGVDADRLERAFRSLIDRHEVLRTAFEHNGTEVRQRVLPAVPFELGRGAGPAPSVMEFLRPFDLAEPPLLRAALHPDGEGSRLLLDLHHIIADGTAVQVLLAELAALYEGRPLPEPKHRYRDYAHWWEATGREEVRSRQEPFWLDVFAEPPVGADLPTDRGRPATRGTAGDRLAFDLGAGRTAALRALVTSRRVTTFSFLAAVHALFLAAVTGSYDVVAGIPAAGRSLPDLAELPGMFANTVCLRSRIDPDDPFEVYLRSTGEQVVEVFRHQDHPFDALVEQVAGERDYSRNPLFDAMIALQPAGTDTQSFLGGTVQPADTATTHTMFDLNLHFFEAADSIGAVWAYSTDLFDQATAEIFRDVLLRIVDGALAAPDTPVAGLLGHTPKPRIPRTVDIEFDL</sequence>
<dbReference type="Pfam" id="PF00668">
    <property type="entry name" value="Condensation"/>
    <property type="match status" value="1"/>
</dbReference>
<organism evidence="6 7">
    <name type="scientific">Kitasatospora atroaurantiaca</name>
    <dbReference type="NCBI Taxonomy" id="285545"/>
    <lineage>
        <taxon>Bacteria</taxon>
        <taxon>Bacillati</taxon>
        <taxon>Actinomycetota</taxon>
        <taxon>Actinomycetes</taxon>
        <taxon>Kitasatosporales</taxon>
        <taxon>Streptomycetaceae</taxon>
        <taxon>Kitasatospora</taxon>
    </lineage>
</organism>
<accession>A0A561ER25</accession>
<dbReference type="Gene3D" id="3.30.300.30">
    <property type="match status" value="1"/>
</dbReference>
<evidence type="ECO:0000256" key="3">
    <source>
        <dbReference type="ARBA" id="ARBA00022553"/>
    </source>
</evidence>
<dbReference type="InterPro" id="IPR009081">
    <property type="entry name" value="PP-bd_ACP"/>
</dbReference>
<dbReference type="InterPro" id="IPR036736">
    <property type="entry name" value="ACP-like_sf"/>
</dbReference>
<reference evidence="6 7" key="1">
    <citation type="submission" date="2019-06" db="EMBL/GenBank/DDBJ databases">
        <title>Sequencing the genomes of 1000 actinobacteria strains.</title>
        <authorList>
            <person name="Klenk H.-P."/>
        </authorList>
    </citation>
    <scope>NUCLEOTIDE SEQUENCE [LARGE SCALE GENOMIC DNA]</scope>
    <source>
        <strain evidence="6 7">DSM 41649</strain>
    </source>
</reference>
<dbReference type="InterPro" id="IPR010071">
    <property type="entry name" value="AA_adenyl_dom"/>
</dbReference>
<dbReference type="SUPFAM" id="SSF52777">
    <property type="entry name" value="CoA-dependent acyltransferases"/>
    <property type="match status" value="3"/>
</dbReference>
<dbReference type="InterPro" id="IPR023213">
    <property type="entry name" value="CAT-like_dom_sf"/>
</dbReference>
<dbReference type="Gene3D" id="3.30.559.30">
    <property type="entry name" value="Nonribosomal peptide synthetase, condensation domain"/>
    <property type="match status" value="2"/>
</dbReference>
<gene>
    <name evidence="6" type="ORF">FB465_3114</name>
</gene>
<dbReference type="PANTHER" id="PTHR45527:SF1">
    <property type="entry name" value="FATTY ACID SYNTHASE"/>
    <property type="match status" value="1"/>
</dbReference>
<dbReference type="AlphaFoldDB" id="A0A561ER25"/>
<dbReference type="NCBIfam" id="TIGR01733">
    <property type="entry name" value="AA-adenyl-dom"/>
    <property type="match status" value="1"/>
</dbReference>
<dbReference type="Gene3D" id="3.30.559.10">
    <property type="entry name" value="Chloramphenicol acetyltransferase-like domain"/>
    <property type="match status" value="1"/>
</dbReference>
<dbReference type="InterPro" id="IPR045851">
    <property type="entry name" value="AMP-bd_C_sf"/>
</dbReference>
<dbReference type="GO" id="GO:0005737">
    <property type="term" value="C:cytoplasm"/>
    <property type="evidence" value="ECO:0007669"/>
    <property type="project" value="TreeGrafter"/>
</dbReference>
<dbReference type="GO" id="GO:0008610">
    <property type="term" value="P:lipid biosynthetic process"/>
    <property type="evidence" value="ECO:0007669"/>
    <property type="project" value="UniProtKB-ARBA"/>
</dbReference>
<feature type="region of interest" description="Disordered" evidence="4">
    <location>
        <begin position="1"/>
        <end position="20"/>
    </location>
</feature>
<dbReference type="Gene3D" id="2.30.38.10">
    <property type="entry name" value="Luciferase, Domain 3"/>
    <property type="match status" value="1"/>
</dbReference>
<dbReference type="Pfam" id="PF00550">
    <property type="entry name" value="PP-binding"/>
    <property type="match status" value="1"/>
</dbReference>
<evidence type="ECO:0000256" key="2">
    <source>
        <dbReference type="ARBA" id="ARBA00022450"/>
    </source>
</evidence>
<keyword evidence="2" id="KW-0596">Phosphopantetheine</keyword>
<dbReference type="GO" id="GO:0044550">
    <property type="term" value="P:secondary metabolite biosynthetic process"/>
    <property type="evidence" value="ECO:0007669"/>
    <property type="project" value="TreeGrafter"/>
</dbReference>
<dbReference type="PROSITE" id="PS00455">
    <property type="entry name" value="AMP_BINDING"/>
    <property type="match status" value="1"/>
</dbReference>
<dbReference type="Pfam" id="PF00501">
    <property type="entry name" value="AMP-binding"/>
    <property type="match status" value="1"/>
</dbReference>
<dbReference type="InterPro" id="IPR020845">
    <property type="entry name" value="AMP-binding_CS"/>
</dbReference>
<dbReference type="PANTHER" id="PTHR45527">
    <property type="entry name" value="NONRIBOSOMAL PEPTIDE SYNTHETASE"/>
    <property type="match status" value="1"/>
</dbReference>
<comment type="cofactor">
    <cofactor evidence="1">
        <name>pantetheine 4'-phosphate</name>
        <dbReference type="ChEBI" id="CHEBI:47942"/>
    </cofactor>
</comment>
<name>A0A561ER25_9ACTN</name>
<dbReference type="RefSeq" id="WP_145791153.1">
    <property type="nucleotide sequence ID" value="NZ_BAAABR010000029.1"/>
</dbReference>
<dbReference type="SUPFAM" id="SSF56801">
    <property type="entry name" value="Acetyl-CoA synthetase-like"/>
    <property type="match status" value="1"/>
</dbReference>
<dbReference type="FunFam" id="3.30.300.30:FF:000010">
    <property type="entry name" value="Enterobactin synthetase component F"/>
    <property type="match status" value="1"/>
</dbReference>
<feature type="domain" description="Carrier" evidence="5">
    <location>
        <begin position="730"/>
        <end position="805"/>
    </location>
</feature>
<dbReference type="InterPro" id="IPR001242">
    <property type="entry name" value="Condensation_dom"/>
</dbReference>
<dbReference type="CDD" id="cd12117">
    <property type="entry name" value="A_NRPS_Srf_like"/>
    <property type="match status" value="1"/>
</dbReference>
<dbReference type="OrthoDB" id="2472181at2"/>
<dbReference type="FunFam" id="3.40.50.980:FF:000001">
    <property type="entry name" value="Non-ribosomal peptide synthetase"/>
    <property type="match status" value="1"/>
</dbReference>
<dbReference type="Proteomes" id="UP000318416">
    <property type="component" value="Unassembled WGS sequence"/>
</dbReference>
<evidence type="ECO:0000313" key="6">
    <source>
        <dbReference type="EMBL" id="TWE18067.1"/>
    </source>
</evidence>
<feature type="region of interest" description="Disordered" evidence="4">
    <location>
        <begin position="709"/>
        <end position="732"/>
    </location>
</feature>
<dbReference type="GO" id="GO:0003824">
    <property type="term" value="F:catalytic activity"/>
    <property type="evidence" value="ECO:0007669"/>
    <property type="project" value="InterPro"/>
</dbReference>
<evidence type="ECO:0000256" key="1">
    <source>
        <dbReference type="ARBA" id="ARBA00001957"/>
    </source>
</evidence>
<dbReference type="InterPro" id="IPR025110">
    <property type="entry name" value="AMP-bd_C"/>
</dbReference>
<keyword evidence="7" id="KW-1185">Reference proteome</keyword>
<dbReference type="EMBL" id="VIVR01000001">
    <property type="protein sequence ID" value="TWE18067.1"/>
    <property type="molecule type" value="Genomic_DNA"/>
</dbReference>
<dbReference type="CDD" id="cd19531">
    <property type="entry name" value="LCL_NRPS-like"/>
    <property type="match status" value="1"/>
</dbReference>
<dbReference type="InterPro" id="IPR020806">
    <property type="entry name" value="PKS_PP-bd"/>
</dbReference>
<evidence type="ECO:0000313" key="7">
    <source>
        <dbReference type="Proteomes" id="UP000318416"/>
    </source>
</evidence>
<evidence type="ECO:0000259" key="5">
    <source>
        <dbReference type="PROSITE" id="PS50075"/>
    </source>
</evidence>